<dbReference type="HOGENOM" id="CLU_030534_2_0_6"/>
<organism evidence="3 4">
    <name type="scientific">Thiocystis violascens (strain ATCC 17096 / DSM 198 / 6111)</name>
    <name type="common">Chromatium violascens</name>
    <dbReference type="NCBI Taxonomy" id="765911"/>
    <lineage>
        <taxon>Bacteria</taxon>
        <taxon>Pseudomonadati</taxon>
        <taxon>Pseudomonadota</taxon>
        <taxon>Gammaproteobacteria</taxon>
        <taxon>Chromatiales</taxon>
        <taxon>Chromatiaceae</taxon>
        <taxon>Thiocystis</taxon>
    </lineage>
</organism>
<reference evidence="3 4" key="1">
    <citation type="submission" date="2012-06" db="EMBL/GenBank/DDBJ databases">
        <title>Complete sequence of Thiocystis violascens DSM 198.</title>
        <authorList>
            <consortium name="US DOE Joint Genome Institute"/>
            <person name="Lucas S."/>
            <person name="Han J."/>
            <person name="Lapidus A."/>
            <person name="Cheng J.-F."/>
            <person name="Goodwin L."/>
            <person name="Pitluck S."/>
            <person name="Peters L."/>
            <person name="Ovchinnikova G."/>
            <person name="Teshima H."/>
            <person name="Detter J.C."/>
            <person name="Han C."/>
            <person name="Tapia R."/>
            <person name="Land M."/>
            <person name="Hauser L."/>
            <person name="Kyrpides N."/>
            <person name="Ivanova N."/>
            <person name="Pagani I."/>
            <person name="Vogl K."/>
            <person name="Liu Z."/>
            <person name="Frigaard N.-U."/>
            <person name="Bryant D."/>
            <person name="Woyke T."/>
        </authorList>
    </citation>
    <scope>NUCLEOTIDE SEQUENCE [LARGE SCALE GENOMIC DNA]</scope>
    <source>
        <strain evidence="4">ATCC 17096 / DSM 198 / 6111</strain>
    </source>
</reference>
<dbReference type="Gene3D" id="3.90.1070.10">
    <property type="match status" value="1"/>
</dbReference>
<proteinExistence type="predicted"/>
<dbReference type="Gene3D" id="3.40.50.1000">
    <property type="entry name" value="HAD superfamily/HAD-like"/>
    <property type="match status" value="1"/>
</dbReference>
<dbReference type="PANTHER" id="PTHR46521:SF4">
    <property type="entry name" value="SUCROSE-PHOSPHATASE 2-RELATED"/>
    <property type="match status" value="1"/>
</dbReference>
<dbReference type="GO" id="GO:0016791">
    <property type="term" value="F:phosphatase activity"/>
    <property type="evidence" value="ECO:0007669"/>
    <property type="project" value="UniProtKB-ARBA"/>
</dbReference>
<keyword evidence="4" id="KW-1185">Reference proteome</keyword>
<dbReference type="InterPro" id="IPR006379">
    <property type="entry name" value="HAD-SF_hydro_IIB"/>
</dbReference>
<dbReference type="EMBL" id="CP003154">
    <property type="protein sequence ID" value="AFL73187.1"/>
    <property type="molecule type" value="Genomic_DNA"/>
</dbReference>
<protein>
    <submittedName>
        <fullName evidence="3">HAD-superfamily hydrolase, subfamily IIB</fullName>
    </submittedName>
</protein>
<dbReference type="SFLD" id="SFLDG01140">
    <property type="entry name" value="C2.B:_Phosphomannomutase_and_P"/>
    <property type="match status" value="1"/>
</dbReference>
<keyword evidence="1 3" id="KW-0378">Hydrolase</keyword>
<name>I3Y869_THIV6</name>
<dbReference type="AlphaFoldDB" id="I3Y869"/>
<feature type="domain" description="Sucrose phosphatase-like" evidence="2">
    <location>
        <begin position="8"/>
        <end position="278"/>
    </location>
</feature>
<sequence length="291" mass="31745">MNDAMPIRLLLCTDLDRTLIPNGREPESPEARPRFRRLVARDGVTLAYVTGRHRALVEQAIADYALPWPAYVIGDVGSSIQAVTVDAEGTAVWSPLPGWSDELAQTWPGAAALQALFADLTELRLQEAEKQAPFKLSYDVPLDLNVDDLLARLRKRLEAAGMRANLIWSIDETAAVGLLDLLPEQANKYHAVTFLMCALGCDENATLFAGDSGNDLEVLTSPIPSVLVANAHADVRDRARRGAAERGLSERLYCAKGDWSGMNGHYSAGILEGVAHFRPDLLTFVEPESGR</sequence>
<dbReference type="SFLD" id="SFLDG01141">
    <property type="entry name" value="C2.B.1:_Sucrose_Phosphatase_Li"/>
    <property type="match status" value="1"/>
</dbReference>
<dbReference type="Proteomes" id="UP000006062">
    <property type="component" value="Chromosome"/>
</dbReference>
<dbReference type="PANTHER" id="PTHR46521">
    <property type="entry name" value="SUCROSE-PHOSPHATASE 2-RELATED"/>
    <property type="match status" value="1"/>
</dbReference>
<dbReference type="InterPro" id="IPR006380">
    <property type="entry name" value="SPP-like_dom"/>
</dbReference>
<dbReference type="RefSeq" id="WP_014777671.1">
    <property type="nucleotide sequence ID" value="NC_018012.1"/>
</dbReference>
<dbReference type="InterPro" id="IPR051518">
    <property type="entry name" value="Sucrose_Phosphatase"/>
</dbReference>
<dbReference type="STRING" id="765911.Thivi_1157"/>
<dbReference type="SUPFAM" id="SSF56784">
    <property type="entry name" value="HAD-like"/>
    <property type="match status" value="1"/>
</dbReference>
<gene>
    <name evidence="3" type="ordered locus">Thivi_1157</name>
</gene>
<evidence type="ECO:0000259" key="2">
    <source>
        <dbReference type="Pfam" id="PF05116"/>
    </source>
</evidence>
<accession>I3Y869</accession>
<evidence type="ECO:0000313" key="4">
    <source>
        <dbReference type="Proteomes" id="UP000006062"/>
    </source>
</evidence>
<evidence type="ECO:0000256" key="1">
    <source>
        <dbReference type="ARBA" id="ARBA00022801"/>
    </source>
</evidence>
<dbReference type="Pfam" id="PF05116">
    <property type="entry name" value="S6PP"/>
    <property type="match status" value="1"/>
</dbReference>
<dbReference type="KEGG" id="tvi:Thivi_1157"/>
<evidence type="ECO:0000313" key="3">
    <source>
        <dbReference type="EMBL" id="AFL73187.1"/>
    </source>
</evidence>
<dbReference type="InterPro" id="IPR023214">
    <property type="entry name" value="HAD_sf"/>
</dbReference>
<dbReference type="eggNOG" id="COG0561">
    <property type="taxonomic scope" value="Bacteria"/>
</dbReference>
<dbReference type="NCBIfam" id="TIGR01484">
    <property type="entry name" value="HAD-SF-IIB"/>
    <property type="match status" value="1"/>
</dbReference>
<dbReference type="SFLD" id="SFLDS00003">
    <property type="entry name" value="Haloacid_Dehalogenase"/>
    <property type="match status" value="1"/>
</dbReference>
<dbReference type="InterPro" id="IPR036412">
    <property type="entry name" value="HAD-like_sf"/>
</dbReference>
<dbReference type="GO" id="GO:0000287">
    <property type="term" value="F:magnesium ion binding"/>
    <property type="evidence" value="ECO:0007669"/>
    <property type="project" value="UniProtKB-ARBA"/>
</dbReference>